<dbReference type="InterPro" id="IPR057670">
    <property type="entry name" value="SH3_retrovirus"/>
</dbReference>
<dbReference type="InterPro" id="IPR036875">
    <property type="entry name" value="Znf_CCHC_sf"/>
</dbReference>
<evidence type="ECO:0000259" key="8">
    <source>
        <dbReference type="PROSITE" id="PS50994"/>
    </source>
</evidence>
<keyword evidence="5" id="KW-0862">Zinc</keyword>
<feature type="domain" description="CCHC-type" evidence="7">
    <location>
        <begin position="895"/>
        <end position="910"/>
    </location>
</feature>
<feature type="compositionally biased region" description="Low complexity" evidence="6">
    <location>
        <begin position="1407"/>
        <end position="1428"/>
    </location>
</feature>
<comment type="caution">
    <text evidence="9">The sequence shown here is derived from an EMBL/GenBank/DDBJ whole genome shotgun (WGS) entry which is preliminary data.</text>
</comment>
<feature type="region of interest" description="Disordered" evidence="6">
    <location>
        <begin position="1398"/>
        <end position="1474"/>
    </location>
</feature>
<dbReference type="PROSITE" id="PS50994">
    <property type="entry name" value="INTEGRASE"/>
    <property type="match status" value="1"/>
</dbReference>
<proteinExistence type="predicted"/>
<accession>A0AAD8JZT8</accession>
<feature type="compositionally biased region" description="Low complexity" evidence="6">
    <location>
        <begin position="1437"/>
        <end position="1470"/>
    </location>
</feature>
<dbReference type="Pfam" id="PF25597">
    <property type="entry name" value="SH3_retrovirus"/>
    <property type="match status" value="1"/>
</dbReference>
<dbReference type="GO" id="GO:0008270">
    <property type="term" value="F:zinc ion binding"/>
    <property type="evidence" value="ECO:0007669"/>
    <property type="project" value="UniProtKB-KW"/>
</dbReference>
<dbReference type="Pfam" id="PF00098">
    <property type="entry name" value="zf-CCHC"/>
    <property type="match status" value="2"/>
</dbReference>
<dbReference type="InterPro" id="IPR036397">
    <property type="entry name" value="RNaseH_sf"/>
</dbReference>
<dbReference type="EMBL" id="JAUHHV010000010">
    <property type="protein sequence ID" value="KAK1411731.1"/>
    <property type="molecule type" value="Genomic_DNA"/>
</dbReference>
<keyword evidence="1" id="KW-0645">Protease</keyword>
<dbReference type="PANTHER" id="PTHR42648">
    <property type="entry name" value="TRANSPOSASE, PUTATIVE-RELATED"/>
    <property type="match status" value="1"/>
</dbReference>
<evidence type="ECO:0000256" key="4">
    <source>
        <dbReference type="ARBA" id="ARBA00022801"/>
    </source>
</evidence>
<dbReference type="PANTHER" id="PTHR42648:SF32">
    <property type="entry name" value="RIBONUCLEASE H-LIKE DOMAIN, GAG-PRE-INTEGRASE DOMAIN PROTEIN-RELATED"/>
    <property type="match status" value="1"/>
</dbReference>
<dbReference type="SMART" id="SM00343">
    <property type="entry name" value="ZnF_C2HC"/>
    <property type="match status" value="2"/>
</dbReference>
<dbReference type="InterPro" id="IPR013103">
    <property type="entry name" value="RVT_2"/>
</dbReference>
<dbReference type="GO" id="GO:0015074">
    <property type="term" value="P:DNA integration"/>
    <property type="evidence" value="ECO:0007669"/>
    <property type="project" value="InterPro"/>
</dbReference>
<dbReference type="GO" id="GO:0003676">
    <property type="term" value="F:nucleic acid binding"/>
    <property type="evidence" value="ECO:0007669"/>
    <property type="project" value="InterPro"/>
</dbReference>
<dbReference type="GO" id="GO:0006508">
    <property type="term" value="P:proteolysis"/>
    <property type="evidence" value="ECO:0007669"/>
    <property type="project" value="UniProtKB-KW"/>
</dbReference>
<feature type="domain" description="CCHC-type" evidence="7">
    <location>
        <begin position="364"/>
        <end position="379"/>
    </location>
</feature>
<dbReference type="Pfam" id="PF07727">
    <property type="entry name" value="RVT_2"/>
    <property type="match status" value="1"/>
</dbReference>
<evidence type="ECO:0000313" key="9">
    <source>
        <dbReference type="EMBL" id="KAK1411731.1"/>
    </source>
</evidence>
<keyword evidence="2" id="KW-0479">Metal-binding</keyword>
<organism evidence="9 10">
    <name type="scientific">Tagetes erecta</name>
    <name type="common">African marigold</name>
    <dbReference type="NCBI Taxonomy" id="13708"/>
    <lineage>
        <taxon>Eukaryota</taxon>
        <taxon>Viridiplantae</taxon>
        <taxon>Streptophyta</taxon>
        <taxon>Embryophyta</taxon>
        <taxon>Tracheophyta</taxon>
        <taxon>Spermatophyta</taxon>
        <taxon>Magnoliopsida</taxon>
        <taxon>eudicotyledons</taxon>
        <taxon>Gunneridae</taxon>
        <taxon>Pentapetalae</taxon>
        <taxon>asterids</taxon>
        <taxon>campanulids</taxon>
        <taxon>Asterales</taxon>
        <taxon>Asteraceae</taxon>
        <taxon>Asteroideae</taxon>
        <taxon>Heliantheae alliance</taxon>
        <taxon>Tageteae</taxon>
        <taxon>Tagetes</taxon>
    </lineage>
</organism>
<evidence type="ECO:0000259" key="7">
    <source>
        <dbReference type="PROSITE" id="PS50158"/>
    </source>
</evidence>
<dbReference type="Pfam" id="PF22936">
    <property type="entry name" value="Pol_BBD"/>
    <property type="match status" value="1"/>
</dbReference>
<dbReference type="Gene3D" id="4.10.60.10">
    <property type="entry name" value="Zinc finger, CCHC-type"/>
    <property type="match status" value="1"/>
</dbReference>
<evidence type="ECO:0000313" key="10">
    <source>
        <dbReference type="Proteomes" id="UP001229421"/>
    </source>
</evidence>
<feature type="region of interest" description="Disordered" evidence="6">
    <location>
        <begin position="253"/>
        <end position="274"/>
    </location>
</feature>
<gene>
    <name evidence="9" type="ORF">QVD17_38292</name>
</gene>
<dbReference type="SUPFAM" id="SSF56672">
    <property type="entry name" value="DNA/RNA polymerases"/>
    <property type="match status" value="1"/>
</dbReference>
<dbReference type="SUPFAM" id="SSF53098">
    <property type="entry name" value="Ribonuclease H-like"/>
    <property type="match status" value="1"/>
</dbReference>
<reference evidence="9" key="1">
    <citation type="journal article" date="2023" name="bioRxiv">
        <title>Improved chromosome-level genome assembly for marigold (Tagetes erecta).</title>
        <authorList>
            <person name="Jiang F."/>
            <person name="Yuan L."/>
            <person name="Wang S."/>
            <person name="Wang H."/>
            <person name="Xu D."/>
            <person name="Wang A."/>
            <person name="Fan W."/>
        </authorList>
    </citation>
    <scope>NUCLEOTIDE SEQUENCE</scope>
    <source>
        <strain evidence="9">WSJ</strain>
        <tissue evidence="9">Leaf</tissue>
    </source>
</reference>
<keyword evidence="3" id="KW-0064">Aspartyl protease</keyword>
<dbReference type="InterPro" id="IPR012337">
    <property type="entry name" value="RNaseH-like_sf"/>
</dbReference>
<dbReference type="Pfam" id="PF00665">
    <property type="entry name" value="rve"/>
    <property type="match status" value="1"/>
</dbReference>
<keyword evidence="5" id="KW-0863">Zinc-finger</keyword>
<protein>
    <submittedName>
        <fullName evidence="9">Uncharacterized protein</fullName>
    </submittedName>
</protein>
<dbReference type="CDD" id="cd09272">
    <property type="entry name" value="RNase_HI_RT_Ty1"/>
    <property type="match status" value="1"/>
</dbReference>
<feature type="compositionally biased region" description="Low complexity" evidence="6">
    <location>
        <begin position="259"/>
        <end position="274"/>
    </location>
</feature>
<dbReference type="InterPro" id="IPR001878">
    <property type="entry name" value="Znf_CCHC"/>
</dbReference>
<dbReference type="SUPFAM" id="SSF57756">
    <property type="entry name" value="Retrovirus zinc finger-like domains"/>
    <property type="match status" value="2"/>
</dbReference>
<sequence length="2098" mass="236947">MNDLDSVQPNRPPRLVSGENFEDWKRCLKAFFYYTDYNQWESIVNGPHVPTTVEGTVTSVNTDPTTFTETDIKLLDRDKKALGALILCLHQDIFNRFAEHTTAKSLYDALCEFYDGNEDLKLDRKAQAEKEFNSFVGYSQENLTDITNRFLSVSSNLKKYDEKLGNHEQVAKLLDSLPPQWSLQIKLLKQERNFPDYKLMDVINKLKSFDLDVKRREYNQSMMVPNIPSQNAALISSAANSYAYSAASRGPSSHVSTKSAGVPSNVGSSSNASVSTQIPSDTMALFGMFVHSYEALVAGELKGKGMTVEDMYQVDPDDLEETDIQWQMAMLTLRARRFMERTGRRNFGNQGQNAKLGYDKGKLRCYNCKQLGHLKRECPLPIVTEPVNSANPRSAPIQEKVEEAKSKNETALLTNFDWSAEIEETKEEINHALVAEIAEFDDNDINLFDPFKEFYGKEEEEKVENIDKVQSDVIAQGHLNHSGLVCEATVNEVKHEEESKVSLEEVIEMARLDAVDEFKRSTPYCQCDRALAAEKLVIGLPYDVIEDMCSSACKIRLIGIYKANKLLMSNENELKRTIKELKLSESKYFVKLREALKENEHLKRTLLEKNCEINYLTEQVTLAEFEARKLKNKLQQWTISGMKREELCKKQRGARIKTGLGLSNNETYAYPPPSTFCYSPTPIPHPSNELIQEIMQKDTDSSIAGLSEVNLKEVREEYAYGASVGLGCSGSSDCSSSDSKKSFEDICLDNPVCSNVTYSDNSMFNSNLGCSTSSPNVFNDVVLTENVCVNDKDKLSGHISESQTKTNCFQKFFTHQIPSFTPVRISKPKEKESSFSYILKPKPESDTVKVTTSKLKELYDTYSDCDSQLSECDEEIVMDKIPVNRIPKTGLKSHCFKCGNTGHTVKQCPKLIQNSTKQKSLGKRLNTFVNNFFCNTSSASPPSGCSRHMTGLKDLLTNYRIINGGYVAFAGDKKGGKMIGQGEVSNGSLTLEDVNYVPELAFNLLSVSQICDKNIPVMFLQNECLFLKPEFTIPEDMVIMRAPRRNDTYMLNMGSTESNSTVTCLLSKASSFESFLWHKRLGHINFKILNKLVKNNLVRGLPQKDFSVVEKCMACARGKQHKKPHKLKITNTISEPLELLHTDLFGPISVKSIAKKSYCLVVTDDYSRYTWVRFMANKSETAEELMKLIPLIEVLGKKKVQAIRSDNGTEFRNHIFNSFCEQRGILRQFSAARTPQQNGVAERKNRTLVEAARTMLIESKLPIIFWAEAVNCAAYVLNRVLIVKEKMKTSYQLFRGIKPLIDFLRPFGCSCTLLNTQDQKTKFGAVSDECFFVGYSNTQKAYRVYNKRTRIVQESYYVDWQESNTTSIGSEPAWFYDATTIFKSFNLPDSDDDDIIPHTSVSIFNHTPTPSQSQPSTSATQLPPTSFDIPPPPPPQTTVQTSSSDIPSTSTTIPSPTPSQPSNQTPSTDQNPLLLNTDFKTLKNHPHDYIIGSITDGVRTRSQSGLINECLYAAFLSQVVPKNYKQALEDPSWVDAMQMELQQFRKLKVWELVDLPPNKCPIGTKWVFRNKPDDRGVVIRNKARLVVQGFAQEEGIDYTEVFAPVARLEAIRIFLAHAANKNFKVYQMDVKCAFLYGDIDEEIYVCQPPGFEDPDFPSKVYKLDKSLYGLHQAPRIWYETLTQYLLSKGFSRGSIDMTLFKKEVDGELLIVQVYVDDIIFGSTNEGLCREFEKVMMDRFEMTIMGEMCFFLGVQVEQKPDGILIHQEKYIKEILTKFGMDDSSPELIPFTAQTCLTSDDNGNPVDAHRYRSMIGSLMYLTASRPDITFAVCYCARFQANPKESHEKAVKRIFRYLKGSSRLGLWYPKGGNFDLHAFSDSDHAGCRINRKSVTGGCQYLGECLVSWQSKKQTTVSLSTGEAEYIAASSCCCQVLWIQHQMMDYGINFLHTPLFCDNEAAVGIAKNPIHHTRTKHIETRIHAIRDAQEKGISVLIDVEKSLKEVRSIAFGIFGGSSLLYGSIDLKIHRACSNVYLLCYTYLWGPSCLSFFNLTENMIKEAADLLSKGLRHGFKWTNISAIPPIDDSPDSTQNIMKNIYPF</sequence>
<dbReference type="GO" id="GO:0004190">
    <property type="term" value="F:aspartic-type endopeptidase activity"/>
    <property type="evidence" value="ECO:0007669"/>
    <property type="project" value="UniProtKB-KW"/>
</dbReference>
<dbReference type="PROSITE" id="PS50158">
    <property type="entry name" value="ZF_CCHC"/>
    <property type="match status" value="2"/>
</dbReference>
<dbReference type="InterPro" id="IPR001584">
    <property type="entry name" value="Integrase_cat-core"/>
</dbReference>
<dbReference type="InterPro" id="IPR054722">
    <property type="entry name" value="PolX-like_BBD"/>
</dbReference>
<name>A0AAD8JZT8_TARER</name>
<evidence type="ECO:0000256" key="5">
    <source>
        <dbReference type="PROSITE-ProRule" id="PRU00047"/>
    </source>
</evidence>
<evidence type="ECO:0000256" key="1">
    <source>
        <dbReference type="ARBA" id="ARBA00022670"/>
    </source>
</evidence>
<dbReference type="Gene3D" id="3.30.420.10">
    <property type="entry name" value="Ribonuclease H-like superfamily/Ribonuclease H"/>
    <property type="match status" value="1"/>
</dbReference>
<dbReference type="InterPro" id="IPR039537">
    <property type="entry name" value="Retrotran_Ty1/copia-like"/>
</dbReference>
<feature type="domain" description="Integrase catalytic" evidence="8">
    <location>
        <begin position="1132"/>
        <end position="1298"/>
    </location>
</feature>
<dbReference type="Pfam" id="PF14223">
    <property type="entry name" value="Retrotran_gag_2"/>
    <property type="match status" value="1"/>
</dbReference>
<dbReference type="Proteomes" id="UP001229421">
    <property type="component" value="Unassembled WGS sequence"/>
</dbReference>
<dbReference type="Pfam" id="PF13976">
    <property type="entry name" value="gag_pre-integrs"/>
    <property type="match status" value="1"/>
</dbReference>
<keyword evidence="10" id="KW-1185">Reference proteome</keyword>
<evidence type="ECO:0000256" key="2">
    <source>
        <dbReference type="ARBA" id="ARBA00022723"/>
    </source>
</evidence>
<dbReference type="InterPro" id="IPR043502">
    <property type="entry name" value="DNA/RNA_pol_sf"/>
</dbReference>
<keyword evidence="4" id="KW-0378">Hydrolase</keyword>
<dbReference type="InterPro" id="IPR025724">
    <property type="entry name" value="GAG-pre-integrase_dom"/>
</dbReference>
<evidence type="ECO:0000256" key="3">
    <source>
        <dbReference type="ARBA" id="ARBA00022750"/>
    </source>
</evidence>
<evidence type="ECO:0000256" key="6">
    <source>
        <dbReference type="SAM" id="MobiDB-lite"/>
    </source>
</evidence>